<gene>
    <name evidence="1" type="ORF">NCTC11343_01932</name>
</gene>
<sequence>MNIHLIEINKNFLNRSSDEFGKLINSAKSLGLITKDQAKKIDKYRVDWRNPFSHGSSHQLLKNSGTVKMFSTSISGISEVKDVEIQGHYQLHGFMQAAKAAKEAIPYFNFVDNLIIDFYENLKK</sequence>
<name>A0A2X2IYV7_SPHMU</name>
<proteinExistence type="predicted"/>
<dbReference type="RefSeq" id="WP_112374485.1">
    <property type="nucleotide sequence ID" value="NZ_UAUU01000008.1"/>
</dbReference>
<organism evidence="1 2">
    <name type="scientific">Sphingobacterium multivorum</name>
    <dbReference type="NCBI Taxonomy" id="28454"/>
    <lineage>
        <taxon>Bacteria</taxon>
        <taxon>Pseudomonadati</taxon>
        <taxon>Bacteroidota</taxon>
        <taxon>Sphingobacteriia</taxon>
        <taxon>Sphingobacteriales</taxon>
        <taxon>Sphingobacteriaceae</taxon>
        <taxon>Sphingobacterium</taxon>
    </lineage>
</organism>
<evidence type="ECO:0000313" key="1">
    <source>
        <dbReference type="EMBL" id="SPZ85371.1"/>
    </source>
</evidence>
<accession>A0A2X2IYV7</accession>
<protein>
    <submittedName>
        <fullName evidence="1">Uncharacterized protein</fullName>
    </submittedName>
</protein>
<dbReference type="EMBL" id="UAUU01000008">
    <property type="protein sequence ID" value="SPZ85371.1"/>
    <property type="molecule type" value="Genomic_DNA"/>
</dbReference>
<dbReference type="AlphaFoldDB" id="A0A2X2IYV7"/>
<dbReference type="Proteomes" id="UP000251241">
    <property type="component" value="Unassembled WGS sequence"/>
</dbReference>
<evidence type="ECO:0000313" key="2">
    <source>
        <dbReference type="Proteomes" id="UP000251241"/>
    </source>
</evidence>
<reference evidence="1 2" key="1">
    <citation type="submission" date="2018-06" db="EMBL/GenBank/DDBJ databases">
        <authorList>
            <consortium name="Pathogen Informatics"/>
            <person name="Doyle S."/>
        </authorList>
    </citation>
    <scope>NUCLEOTIDE SEQUENCE [LARGE SCALE GENOMIC DNA]</scope>
    <source>
        <strain evidence="1 2">NCTC11343</strain>
    </source>
</reference>